<keyword evidence="2" id="KW-0472">Membrane</keyword>
<reference evidence="6" key="1">
    <citation type="submission" date="2017-02" db="EMBL/GenBank/DDBJ databases">
        <authorList>
            <person name="Varghese N."/>
            <person name="Submissions S."/>
        </authorList>
    </citation>
    <scope>NUCLEOTIDE SEQUENCE [LARGE SCALE GENOMIC DNA]</scope>
    <source>
        <strain evidence="6">DSM 22224</strain>
    </source>
</reference>
<gene>
    <name evidence="5" type="ORF">SAMN04488128_10114</name>
</gene>
<dbReference type="Proteomes" id="UP000190367">
    <property type="component" value="Unassembled WGS sequence"/>
</dbReference>
<dbReference type="InterPro" id="IPR006860">
    <property type="entry name" value="FecR"/>
</dbReference>
<feature type="transmembrane region" description="Helical" evidence="2">
    <location>
        <begin position="86"/>
        <end position="105"/>
    </location>
</feature>
<dbReference type="GO" id="GO:0016989">
    <property type="term" value="F:sigma factor antagonist activity"/>
    <property type="evidence" value="ECO:0007669"/>
    <property type="project" value="TreeGrafter"/>
</dbReference>
<evidence type="ECO:0000259" key="4">
    <source>
        <dbReference type="Pfam" id="PF16344"/>
    </source>
</evidence>
<evidence type="ECO:0000313" key="5">
    <source>
        <dbReference type="EMBL" id="SJZ39393.1"/>
    </source>
</evidence>
<feature type="region of interest" description="Disordered" evidence="1">
    <location>
        <begin position="1"/>
        <end position="22"/>
    </location>
</feature>
<evidence type="ECO:0008006" key="7">
    <source>
        <dbReference type="Google" id="ProtNLM"/>
    </source>
</evidence>
<dbReference type="InterPro" id="IPR032508">
    <property type="entry name" value="FecR_C"/>
</dbReference>
<keyword evidence="2" id="KW-1133">Transmembrane helix</keyword>
<dbReference type="STRING" id="634771.SAMN04488128_10114"/>
<accession>A0A1T4KAN9</accession>
<name>A0A1T4KAN9_9BACT</name>
<evidence type="ECO:0000313" key="6">
    <source>
        <dbReference type="Proteomes" id="UP000190367"/>
    </source>
</evidence>
<dbReference type="PANTHER" id="PTHR30273">
    <property type="entry name" value="PERIPLASMIC SIGNAL SENSOR AND SIGMA FACTOR ACTIVATOR FECR-RELATED"/>
    <property type="match status" value="1"/>
</dbReference>
<evidence type="ECO:0000256" key="1">
    <source>
        <dbReference type="SAM" id="MobiDB-lite"/>
    </source>
</evidence>
<feature type="domain" description="FecR protein" evidence="3">
    <location>
        <begin position="140"/>
        <end position="229"/>
    </location>
</feature>
<dbReference type="EMBL" id="FUWZ01000001">
    <property type="protein sequence ID" value="SJZ39393.1"/>
    <property type="molecule type" value="Genomic_DNA"/>
</dbReference>
<protein>
    <recommendedName>
        <fullName evidence="7">Ferric-dicitrate binding protein FerR, regulates iron transport through sigma-19</fullName>
    </recommendedName>
</protein>
<dbReference type="RefSeq" id="WP_078666754.1">
    <property type="nucleotide sequence ID" value="NZ_FUWZ01000001.1"/>
</dbReference>
<proteinExistence type="predicted"/>
<feature type="compositionally biased region" description="Basic and acidic residues" evidence="1">
    <location>
        <begin position="13"/>
        <end position="22"/>
    </location>
</feature>
<dbReference type="PIRSF" id="PIRSF018266">
    <property type="entry name" value="FecR"/>
    <property type="match status" value="1"/>
</dbReference>
<dbReference type="Gene3D" id="2.60.120.1440">
    <property type="match status" value="1"/>
</dbReference>
<dbReference type="InterPro" id="IPR012373">
    <property type="entry name" value="Ferrdict_sens_TM"/>
</dbReference>
<dbReference type="Pfam" id="PF04773">
    <property type="entry name" value="FecR"/>
    <property type="match status" value="1"/>
</dbReference>
<dbReference type="OrthoDB" id="934696at2"/>
<feature type="domain" description="Protein FecR C-terminal" evidence="4">
    <location>
        <begin position="286"/>
        <end position="350"/>
    </location>
</feature>
<organism evidence="5 6">
    <name type="scientific">Chitinophaga eiseniae</name>
    <dbReference type="NCBI Taxonomy" id="634771"/>
    <lineage>
        <taxon>Bacteria</taxon>
        <taxon>Pseudomonadati</taxon>
        <taxon>Bacteroidota</taxon>
        <taxon>Chitinophagia</taxon>
        <taxon>Chitinophagales</taxon>
        <taxon>Chitinophagaceae</taxon>
        <taxon>Chitinophaga</taxon>
    </lineage>
</organism>
<feature type="compositionally biased region" description="Polar residues" evidence="1">
    <location>
        <begin position="1"/>
        <end position="10"/>
    </location>
</feature>
<sequence length="364" mass="40676">MKVKKNSGTGKNRPADNKDAIRKKIWENPTVISKLFSDQAWQDFKADDTAHPIPGKDMLDHIHVEMDRQSTARELRVFRKQRTLKVIRYASAAAAVLLVISLSFWQFKRPNVANPAAKFQPVERTSETRDPLWSVVNNDAENIKTVKLPDGSTVGLYAQSSIRYQKAFTAASREVQLHGKAYFAVIQDPSRPFSVYAGGTKTTALGTSFTIDTRAQAYKTTVKLHTGKVMVASANINAVFNNVYLNQQGESFMFDSHTNRTELVKLSEKQTRKAMKATNIRLSDINNIPLNEVIGALADVYKVKINIRKVSLANIQYTGSIDVESETIQEALTLICLINSLHYVAEKDGSYTIYPATTNKSTIK</sequence>
<dbReference type="Pfam" id="PF16344">
    <property type="entry name" value="FecR_C"/>
    <property type="match status" value="1"/>
</dbReference>
<evidence type="ECO:0000256" key="2">
    <source>
        <dbReference type="SAM" id="Phobius"/>
    </source>
</evidence>
<keyword evidence="2" id="KW-0812">Transmembrane</keyword>
<keyword evidence="6" id="KW-1185">Reference proteome</keyword>
<evidence type="ECO:0000259" key="3">
    <source>
        <dbReference type="Pfam" id="PF04773"/>
    </source>
</evidence>
<dbReference type="Gene3D" id="3.55.50.30">
    <property type="match status" value="1"/>
</dbReference>
<dbReference type="PANTHER" id="PTHR30273:SF2">
    <property type="entry name" value="PROTEIN FECR"/>
    <property type="match status" value="1"/>
</dbReference>
<dbReference type="AlphaFoldDB" id="A0A1T4KAN9"/>